<dbReference type="EMBL" id="QJJK01000002">
    <property type="protein sequence ID" value="PXW63531.1"/>
    <property type="molecule type" value="Genomic_DNA"/>
</dbReference>
<feature type="domain" description="NodB homology" evidence="7">
    <location>
        <begin position="2"/>
        <end position="186"/>
    </location>
</feature>
<dbReference type="Proteomes" id="UP000248021">
    <property type="component" value="Unassembled WGS sequence"/>
</dbReference>
<reference evidence="8 9" key="1">
    <citation type="submission" date="2018-05" db="EMBL/GenBank/DDBJ databases">
        <title>Genomic Encyclopedia of Type Strains, Phase IV (KMG-IV): sequencing the most valuable type-strain genomes for metagenomic binning, comparative biology and taxonomic classification.</title>
        <authorList>
            <person name="Goeker M."/>
        </authorList>
    </citation>
    <scope>NUCLEOTIDE SEQUENCE [LARGE SCALE GENOMIC DNA]</scope>
    <source>
        <strain evidence="8 9">DSM 6462</strain>
    </source>
</reference>
<dbReference type="InterPro" id="IPR011330">
    <property type="entry name" value="Glyco_hydro/deAcase_b/a-brl"/>
</dbReference>
<dbReference type="PANTHER" id="PTHR10587">
    <property type="entry name" value="GLYCOSYL TRANSFERASE-RELATED"/>
    <property type="match status" value="1"/>
</dbReference>
<evidence type="ECO:0000256" key="3">
    <source>
        <dbReference type="ARBA" id="ARBA00020071"/>
    </source>
</evidence>
<dbReference type="GO" id="GO:0005975">
    <property type="term" value="P:carbohydrate metabolic process"/>
    <property type="evidence" value="ECO:0007669"/>
    <property type="project" value="InterPro"/>
</dbReference>
<evidence type="ECO:0000313" key="8">
    <source>
        <dbReference type="EMBL" id="PXW63531.1"/>
    </source>
</evidence>
<dbReference type="RefSeq" id="WP_110373665.1">
    <property type="nucleotide sequence ID" value="NZ_JAHBRY010000002.1"/>
</dbReference>
<dbReference type="OrthoDB" id="9784220at2"/>
<comment type="function">
    <text evidence="1">Is involved in generating a small heat-stable compound (Nod), an acylated oligomer of N-acetylglucosamine, that stimulates mitosis in various plant protoplasts.</text>
</comment>
<comment type="caution">
    <text evidence="8">The sequence shown here is derived from an EMBL/GenBank/DDBJ whole genome shotgun (WGS) entry which is preliminary data.</text>
</comment>
<comment type="similarity">
    <text evidence="2">Belongs to the polysaccharide deacetylase family.</text>
</comment>
<dbReference type="GO" id="GO:0046872">
    <property type="term" value="F:metal ion binding"/>
    <property type="evidence" value="ECO:0007669"/>
    <property type="project" value="UniProtKB-KW"/>
</dbReference>
<keyword evidence="4" id="KW-0479">Metal-binding</keyword>
<accession>A0A2V3UFL2</accession>
<dbReference type="CDD" id="cd10917">
    <property type="entry name" value="CE4_NodB_like_6s_7s"/>
    <property type="match status" value="1"/>
</dbReference>
<evidence type="ECO:0000256" key="2">
    <source>
        <dbReference type="ARBA" id="ARBA00010973"/>
    </source>
</evidence>
<dbReference type="Pfam" id="PF01522">
    <property type="entry name" value="Polysacc_deac_1"/>
    <property type="match status" value="1"/>
</dbReference>
<evidence type="ECO:0000256" key="5">
    <source>
        <dbReference type="ARBA" id="ARBA00022801"/>
    </source>
</evidence>
<evidence type="ECO:0000256" key="4">
    <source>
        <dbReference type="ARBA" id="ARBA00022723"/>
    </source>
</evidence>
<dbReference type="SUPFAM" id="SSF88713">
    <property type="entry name" value="Glycoside hydrolase/deacetylase"/>
    <property type="match status" value="1"/>
</dbReference>
<evidence type="ECO:0000256" key="1">
    <source>
        <dbReference type="ARBA" id="ARBA00003236"/>
    </source>
</evidence>
<dbReference type="PANTHER" id="PTHR10587:SF133">
    <property type="entry name" value="CHITIN DEACETYLASE 1-RELATED"/>
    <property type="match status" value="1"/>
</dbReference>
<name>A0A2V3UFL2_9HYPH</name>
<dbReference type="Gene3D" id="3.20.20.370">
    <property type="entry name" value="Glycoside hydrolase/deacetylase"/>
    <property type="match status" value="1"/>
</dbReference>
<keyword evidence="9" id="KW-1185">Reference proteome</keyword>
<evidence type="ECO:0000259" key="7">
    <source>
        <dbReference type="PROSITE" id="PS51677"/>
    </source>
</evidence>
<sequence length="214" mass="23214">MRPITLTFDNGPDPEVTPGVLDTLGRHGIRTTFFVVGNRLASARAVSARAHDEGHWIGNHTWSHSLPFRERSDDAFVRAEIDDTQAVIGDLAHPDRLFRPYGGQGRLDGALTTNAAAHLEKGGFTCVLWNAVPGDFKDYDGWPATALAQVEPLAWPLVVLHDVHAAAMRHLDRFLGTLKDRGFAFEQAFPPDCVAIARGRATEVLATGVVSDGG</sequence>
<proteinExistence type="inferred from homology"/>
<dbReference type="InterPro" id="IPR050248">
    <property type="entry name" value="Polysacc_deacetylase_ArnD"/>
</dbReference>
<dbReference type="GO" id="GO:0016810">
    <property type="term" value="F:hydrolase activity, acting on carbon-nitrogen (but not peptide) bonds"/>
    <property type="evidence" value="ECO:0007669"/>
    <property type="project" value="InterPro"/>
</dbReference>
<dbReference type="AlphaFoldDB" id="A0A2V3UFL2"/>
<evidence type="ECO:0000313" key="9">
    <source>
        <dbReference type="Proteomes" id="UP000248021"/>
    </source>
</evidence>
<dbReference type="InterPro" id="IPR002509">
    <property type="entry name" value="NODB_dom"/>
</dbReference>
<organism evidence="8 9">
    <name type="scientific">Chelatococcus asaccharovorans</name>
    <dbReference type="NCBI Taxonomy" id="28210"/>
    <lineage>
        <taxon>Bacteria</taxon>
        <taxon>Pseudomonadati</taxon>
        <taxon>Pseudomonadota</taxon>
        <taxon>Alphaproteobacteria</taxon>
        <taxon>Hyphomicrobiales</taxon>
        <taxon>Chelatococcaceae</taxon>
        <taxon>Chelatococcus</taxon>
    </lineage>
</organism>
<dbReference type="PROSITE" id="PS51677">
    <property type="entry name" value="NODB"/>
    <property type="match status" value="1"/>
</dbReference>
<keyword evidence="5" id="KW-0378">Hydrolase</keyword>
<dbReference type="GO" id="GO:0016020">
    <property type="term" value="C:membrane"/>
    <property type="evidence" value="ECO:0007669"/>
    <property type="project" value="TreeGrafter"/>
</dbReference>
<evidence type="ECO:0000256" key="6">
    <source>
        <dbReference type="ARBA" id="ARBA00032976"/>
    </source>
</evidence>
<protein>
    <recommendedName>
        <fullName evidence="3">Chitooligosaccharide deacetylase</fullName>
    </recommendedName>
    <alternativeName>
        <fullName evidence="6">Nodulation protein B</fullName>
    </alternativeName>
</protein>
<gene>
    <name evidence="8" type="ORF">C7450_102447</name>
</gene>